<keyword evidence="2" id="KW-1185">Reference proteome</keyword>
<sequence length="308" mass="35069">MGNNGGSSGRRQAAKLVWKNCCAAGNPSLYKFSDEVFEQNFDRQELLEAIVMLGFFPFRAVLMKINALLYIELWILFEQQKRQSDIDGWIALTFRKRVKKLKLNFACNWLNANWNYPLTAEILHGYSLDSPTSLYLCHVDVTEEVPYYYLSVCPSLEELSVLPNKCLVNFSVSGPSLKLRHLEIQDTRNLGKLDICDSNLVSFKYTGQKTSISLKDTPLLVKASFGLGYACTTVKNFIRGSSYLQQLETLVLVPSCVCWHLVSSFYFLLFFLLSHCLYLLLTLLLVILSLDSSFVVAYYKVVSFIEST</sequence>
<accession>A0ACC0Q9L6</accession>
<evidence type="ECO:0000313" key="2">
    <source>
        <dbReference type="Proteomes" id="UP001062846"/>
    </source>
</evidence>
<comment type="caution">
    <text evidence="1">The sequence shown here is derived from an EMBL/GenBank/DDBJ whole genome shotgun (WGS) entry which is preliminary data.</text>
</comment>
<proteinExistence type="predicted"/>
<name>A0ACC0Q9L6_RHOML</name>
<dbReference type="EMBL" id="CM046388">
    <property type="protein sequence ID" value="KAI8574435.1"/>
    <property type="molecule type" value="Genomic_DNA"/>
</dbReference>
<dbReference type="Proteomes" id="UP001062846">
    <property type="component" value="Chromosome 1"/>
</dbReference>
<organism evidence="1 2">
    <name type="scientific">Rhododendron molle</name>
    <name type="common">Chinese azalea</name>
    <name type="synonym">Azalea mollis</name>
    <dbReference type="NCBI Taxonomy" id="49168"/>
    <lineage>
        <taxon>Eukaryota</taxon>
        <taxon>Viridiplantae</taxon>
        <taxon>Streptophyta</taxon>
        <taxon>Embryophyta</taxon>
        <taxon>Tracheophyta</taxon>
        <taxon>Spermatophyta</taxon>
        <taxon>Magnoliopsida</taxon>
        <taxon>eudicotyledons</taxon>
        <taxon>Gunneridae</taxon>
        <taxon>Pentapetalae</taxon>
        <taxon>asterids</taxon>
        <taxon>Ericales</taxon>
        <taxon>Ericaceae</taxon>
        <taxon>Ericoideae</taxon>
        <taxon>Rhodoreae</taxon>
        <taxon>Rhododendron</taxon>
    </lineage>
</organism>
<protein>
    <submittedName>
        <fullName evidence="1">Uncharacterized protein</fullName>
    </submittedName>
</protein>
<gene>
    <name evidence="1" type="ORF">RHMOL_Rhmol01G0353500</name>
</gene>
<evidence type="ECO:0000313" key="1">
    <source>
        <dbReference type="EMBL" id="KAI8574435.1"/>
    </source>
</evidence>
<reference evidence="1" key="1">
    <citation type="submission" date="2022-02" db="EMBL/GenBank/DDBJ databases">
        <title>Plant Genome Project.</title>
        <authorList>
            <person name="Zhang R.-G."/>
        </authorList>
    </citation>
    <scope>NUCLEOTIDE SEQUENCE</scope>
    <source>
        <strain evidence="1">AT1</strain>
    </source>
</reference>